<dbReference type="eggNOG" id="KOG3566">
    <property type="taxonomic scope" value="Eukaryota"/>
</dbReference>
<keyword evidence="1" id="KW-0472">Membrane</keyword>
<keyword evidence="1" id="KW-1133">Transmembrane helix</keyword>
<feature type="transmembrane region" description="Helical" evidence="1">
    <location>
        <begin position="476"/>
        <end position="504"/>
    </location>
</feature>
<evidence type="ECO:0008006" key="4">
    <source>
        <dbReference type="Google" id="ProtNLM"/>
    </source>
</evidence>
<dbReference type="Pfam" id="PF04114">
    <property type="entry name" value="Gaa1"/>
    <property type="match status" value="1"/>
</dbReference>
<proteinExistence type="predicted"/>
<feature type="transmembrane region" description="Helical" evidence="1">
    <location>
        <begin position="23"/>
        <end position="44"/>
    </location>
</feature>
<evidence type="ECO:0000313" key="3">
    <source>
        <dbReference type="Proteomes" id="UP000029867"/>
    </source>
</evidence>
<name>A0A099P2C1_PICKU</name>
<dbReference type="GO" id="GO:0042765">
    <property type="term" value="C:GPI-anchor transamidase complex"/>
    <property type="evidence" value="ECO:0007669"/>
    <property type="project" value="EnsemblFungi"/>
</dbReference>
<dbReference type="InterPro" id="IPR007246">
    <property type="entry name" value="Gaa1"/>
</dbReference>
<feature type="transmembrane region" description="Helical" evidence="1">
    <location>
        <begin position="516"/>
        <end position="537"/>
    </location>
</feature>
<dbReference type="PANTHER" id="PTHR13304">
    <property type="entry name" value="GLYCOSYLPHOSPHATIDYLINOSITOL ANCHOR ATTACHMENT 1 PROTEIN"/>
    <property type="match status" value="1"/>
</dbReference>
<organism evidence="2 3">
    <name type="scientific">Pichia kudriavzevii</name>
    <name type="common">Yeast</name>
    <name type="synonym">Issatchenkia orientalis</name>
    <dbReference type="NCBI Taxonomy" id="4909"/>
    <lineage>
        <taxon>Eukaryota</taxon>
        <taxon>Fungi</taxon>
        <taxon>Dikarya</taxon>
        <taxon>Ascomycota</taxon>
        <taxon>Saccharomycotina</taxon>
        <taxon>Pichiomycetes</taxon>
        <taxon>Pichiales</taxon>
        <taxon>Pichiaceae</taxon>
        <taxon>Pichia</taxon>
    </lineage>
</organism>
<dbReference type="VEuPathDB" id="FungiDB:C5L36_0A03150"/>
<evidence type="ECO:0000256" key="1">
    <source>
        <dbReference type="SAM" id="Phobius"/>
    </source>
</evidence>
<dbReference type="GO" id="GO:0016255">
    <property type="term" value="P:attachment of GPI anchor to protein"/>
    <property type="evidence" value="ECO:0007669"/>
    <property type="project" value="EnsemblFungi"/>
</dbReference>
<evidence type="ECO:0000313" key="2">
    <source>
        <dbReference type="EMBL" id="KGK39188.1"/>
    </source>
</evidence>
<sequence>MALLEVIQRKLVRTGSLNKLTRILPRVSFFMTISAVIFLLQLALDGQYRHTYISENAMMPGQAHTFFRESEWNFVRGYRNEVVNMMNYSLNEKTKAVEELLIGMGYKTNILEYTDPSTGEVKPTLYAIYHVPKGDDTEAMVLATPWNATDGRLNVGALSLTLGLARYFRRMSIWAKNIIIVFPQDGGDALRHWVDAYHTSLENTAGSIESAIVLDNPSSRDHIGYIELEYAGVNGQLPNLDYVNTIVQVAENEGIKVSLNHTPFGQLWTNDFYSRVVALIGGIFDIAGSGIKDFGNAQAFSGWNIQAVTLRAKEGDRNDITSLGRIVESTFRSVNNLLEKFHQSYFFYLLLGPKTFVSIGMYLPAGALTAASFLVASLNAWISGNNTSIDVTSNLKKSLSFKTSQLIYAILTIVILIFSFAIYAYKTTICQNPEDLVYRYFVIPFFIVSLLPLLPIRVRISSDFSRALSMGALFYMGYMLVGLMILNFPLSLILGIITSPLNFVKYSEKMEWRRKLMNTTFLITSCPSVWLIIFGVLQHTHFPLDDVRNLFQYFEYPLLQTEIQKVLDFIESVSLSFWMEGPVELFVGLTQAYKRVQCWTWYYTCLTWFPVWTCLAIVGSFDVYPDTVNVEMDRIKKDQ</sequence>
<dbReference type="EMBL" id="JQFK01000011">
    <property type="protein sequence ID" value="KGK39188.1"/>
    <property type="molecule type" value="Genomic_DNA"/>
</dbReference>
<feature type="transmembrane region" description="Helical" evidence="1">
    <location>
        <begin position="406"/>
        <end position="425"/>
    </location>
</feature>
<reference evidence="3" key="1">
    <citation type="journal article" date="2014" name="Microb. Cell Fact.">
        <title>Exploiting Issatchenkia orientalis SD108 for succinic acid production.</title>
        <authorList>
            <person name="Xiao H."/>
            <person name="Shao Z."/>
            <person name="Jiang Y."/>
            <person name="Dole S."/>
            <person name="Zhao H."/>
        </authorList>
    </citation>
    <scope>NUCLEOTIDE SEQUENCE [LARGE SCALE GENOMIC DNA]</scope>
    <source>
        <strain evidence="3">SD108</strain>
    </source>
</reference>
<dbReference type="AlphaFoldDB" id="A0A099P2C1"/>
<gene>
    <name evidence="2" type="ORF">JL09_g1684</name>
</gene>
<dbReference type="Proteomes" id="UP000029867">
    <property type="component" value="Unassembled WGS sequence"/>
</dbReference>
<feature type="transmembrane region" description="Helical" evidence="1">
    <location>
        <begin position="437"/>
        <end position="456"/>
    </location>
</feature>
<comment type="caution">
    <text evidence="2">The sequence shown here is derived from an EMBL/GenBank/DDBJ whole genome shotgun (WGS) entry which is preliminary data.</text>
</comment>
<dbReference type="PANTHER" id="PTHR13304:SF0">
    <property type="entry name" value="GLYCOSYLPHOSPHATIDYLINOSITOL ANCHOR ATTACHMENT 1 PROTEIN"/>
    <property type="match status" value="1"/>
</dbReference>
<protein>
    <recommendedName>
        <fullName evidence="4">GPI transamidase component GAA1</fullName>
    </recommendedName>
</protein>
<dbReference type="HOGENOM" id="CLU_007442_3_1_1"/>
<feature type="transmembrane region" description="Helical" evidence="1">
    <location>
        <begin position="601"/>
        <end position="624"/>
    </location>
</feature>
<keyword evidence="1" id="KW-0812">Transmembrane</keyword>
<accession>A0A099P2C1</accession>